<dbReference type="OMA" id="DWGKMPT"/>
<proteinExistence type="predicted"/>
<dbReference type="HOGENOM" id="CLU_061027_4_0_1"/>
<dbReference type="OrthoDB" id="10251250at2759"/>
<dbReference type="GeneTree" id="ENSGT00940000165642"/>
<name>K7EGI0_ORNAN</name>
<dbReference type="InParanoid" id="K7EGI0"/>
<dbReference type="Proteomes" id="UP000002279">
    <property type="component" value="Unplaced"/>
</dbReference>
<evidence type="ECO:0000313" key="1">
    <source>
        <dbReference type="Ensembl" id="ENSOANP00000032637.1"/>
    </source>
</evidence>
<dbReference type="Bgee" id="ENSOANG00000028622">
    <property type="expression patterns" value="Expressed in testis"/>
</dbReference>
<dbReference type="CTD" id="100506049"/>
<dbReference type="InterPro" id="IPR032675">
    <property type="entry name" value="LRR_dom_sf"/>
</dbReference>
<accession>K7EGI0</accession>
<dbReference type="KEGG" id="oaa:100680612"/>
<sequence>MNRKTYGKPVTASQQAIEDQLKIHTLKRDVDVSELFLCQKGLKEVIDLSCFQRLKYLWLNHNKLREIKFLTRNYCLTELYLNDNEIFDITGLRCLDLLQILLLHNNQIQNLEASVKELKGMMYLQKLTLYHNPMSQSSEYRFYTIYHLPAVQLLDKRNVTQKERESALFIFDHKKASIVQSIAFGKRIDIPLVCVTASRRRPRPAQTSTAPADSEFDSHRNKALLGDLEDAAFVREMKRSVMQFSMVDWNSIPTREEKHLGIKPAEPAQLLKVLFR</sequence>
<dbReference type="RefSeq" id="XP_003431357.1">
    <property type="nucleotide sequence ID" value="XM_003431309.4"/>
</dbReference>
<evidence type="ECO:0000313" key="2">
    <source>
        <dbReference type="Proteomes" id="UP000002279"/>
    </source>
</evidence>
<dbReference type="eggNOG" id="ENOG502S0DQ">
    <property type="taxonomic scope" value="Eukaryota"/>
</dbReference>
<dbReference type="PANTHER" id="PTHR46759:SF1">
    <property type="entry name" value="LEUCINE-RICH REPEAT-CONTAINING PROTEIN 72"/>
    <property type="match status" value="1"/>
</dbReference>
<dbReference type="InterPro" id="IPR042655">
    <property type="entry name" value="LRC72"/>
</dbReference>
<organism evidence="1 2">
    <name type="scientific">Ornithorhynchus anatinus</name>
    <name type="common">Duckbill platypus</name>
    <dbReference type="NCBI Taxonomy" id="9258"/>
    <lineage>
        <taxon>Eukaryota</taxon>
        <taxon>Metazoa</taxon>
        <taxon>Chordata</taxon>
        <taxon>Craniata</taxon>
        <taxon>Vertebrata</taxon>
        <taxon>Euteleostomi</taxon>
        <taxon>Mammalia</taxon>
        <taxon>Monotremata</taxon>
        <taxon>Ornithorhynchidae</taxon>
        <taxon>Ornithorhynchus</taxon>
    </lineage>
</organism>
<gene>
    <name evidence="1" type="primary">LRRC72</name>
</gene>
<dbReference type="PROSITE" id="PS51450">
    <property type="entry name" value="LRR"/>
    <property type="match status" value="2"/>
</dbReference>
<dbReference type="Ensembl" id="ENSOANT00000041885.2">
    <property type="protein sequence ID" value="ENSOANP00000032637.1"/>
    <property type="gene ID" value="ENSOANG00000028622.2"/>
</dbReference>
<dbReference type="Gene3D" id="3.80.10.10">
    <property type="entry name" value="Ribonuclease Inhibitor"/>
    <property type="match status" value="1"/>
</dbReference>
<dbReference type="GeneID" id="100680612"/>
<dbReference type="SUPFAM" id="SSF52058">
    <property type="entry name" value="L domain-like"/>
    <property type="match status" value="1"/>
</dbReference>
<keyword evidence="2" id="KW-1185">Reference proteome</keyword>
<protein>
    <submittedName>
        <fullName evidence="1">Leucine rich repeat containing 72</fullName>
    </submittedName>
</protein>
<dbReference type="STRING" id="9258.ENSOANP00000032637"/>
<dbReference type="Pfam" id="PF14580">
    <property type="entry name" value="LRR_9"/>
    <property type="match status" value="1"/>
</dbReference>
<reference evidence="1" key="1">
    <citation type="submission" date="2025-08" db="UniProtKB">
        <authorList>
            <consortium name="Ensembl"/>
        </authorList>
    </citation>
    <scope>IDENTIFICATION</scope>
    <source>
        <strain evidence="1">Glennie</strain>
    </source>
</reference>
<dbReference type="AlphaFoldDB" id="K7EGI0"/>
<dbReference type="InterPro" id="IPR001611">
    <property type="entry name" value="Leu-rich_rpt"/>
</dbReference>
<reference evidence="1" key="2">
    <citation type="submission" date="2025-09" db="UniProtKB">
        <authorList>
            <consortium name="Ensembl"/>
        </authorList>
    </citation>
    <scope>IDENTIFICATION</scope>
    <source>
        <strain evidence="1">Glennie</strain>
    </source>
</reference>
<dbReference type="PANTHER" id="PTHR46759">
    <property type="entry name" value="LEUCINE-RICH REPEAT-CONTAINING PROTEIN 72"/>
    <property type="match status" value="1"/>
</dbReference>